<feature type="non-terminal residue" evidence="1">
    <location>
        <position position="244"/>
    </location>
</feature>
<sequence length="244" mass="28325">TIFNYNKDMYTEFMPKFKAKRKTLMLNYRIGSTGKTEWTKNWDSYGFLSSMLRDEFLRIYPDAKDKCFVQPPPTDLEDFFKIQPIYEGNLRIMCLNSQGDAKHRKDIHSIMKKIWEINEGTEFFFMPAPSFLPPQDERIHCHAKNQPPVPIYLAQGNLFMYLPPVGFTDQGPRTVIEAHACGLPAICDKRTGGPNDRITSKTGWLIDKIDDLYPIIKEITKKSSILKERGEAARVRAKEFFVKE</sequence>
<organism evidence="1">
    <name type="scientific">marine sediment metagenome</name>
    <dbReference type="NCBI Taxonomy" id="412755"/>
    <lineage>
        <taxon>unclassified sequences</taxon>
        <taxon>metagenomes</taxon>
        <taxon>ecological metagenomes</taxon>
    </lineage>
</organism>
<evidence type="ECO:0008006" key="2">
    <source>
        <dbReference type="Google" id="ProtNLM"/>
    </source>
</evidence>
<feature type="non-terminal residue" evidence="1">
    <location>
        <position position="1"/>
    </location>
</feature>
<protein>
    <recommendedName>
        <fullName evidence="2">Glycosyl transferase family 1 domain-containing protein</fullName>
    </recommendedName>
</protein>
<dbReference type="Gene3D" id="3.40.50.2000">
    <property type="entry name" value="Glycogen Phosphorylase B"/>
    <property type="match status" value="1"/>
</dbReference>
<proteinExistence type="predicted"/>
<reference evidence="1" key="1">
    <citation type="journal article" date="2014" name="Front. Microbiol.">
        <title>High frequency of phylogenetically diverse reductive dehalogenase-homologous genes in deep subseafloor sedimentary metagenomes.</title>
        <authorList>
            <person name="Kawai M."/>
            <person name="Futagami T."/>
            <person name="Toyoda A."/>
            <person name="Takaki Y."/>
            <person name="Nishi S."/>
            <person name="Hori S."/>
            <person name="Arai W."/>
            <person name="Tsubouchi T."/>
            <person name="Morono Y."/>
            <person name="Uchiyama I."/>
            <person name="Ito T."/>
            <person name="Fujiyama A."/>
            <person name="Inagaki F."/>
            <person name="Takami H."/>
        </authorList>
    </citation>
    <scope>NUCLEOTIDE SEQUENCE</scope>
    <source>
        <strain evidence="1">Expedition CK06-06</strain>
    </source>
</reference>
<dbReference type="AlphaFoldDB" id="X1DSE8"/>
<evidence type="ECO:0000313" key="1">
    <source>
        <dbReference type="EMBL" id="GAH11170.1"/>
    </source>
</evidence>
<dbReference type="SUPFAM" id="SSF53756">
    <property type="entry name" value="UDP-Glycosyltransferase/glycogen phosphorylase"/>
    <property type="match status" value="1"/>
</dbReference>
<accession>X1DSE8</accession>
<name>X1DSE8_9ZZZZ</name>
<dbReference type="EMBL" id="BART01032460">
    <property type="protein sequence ID" value="GAH11170.1"/>
    <property type="molecule type" value="Genomic_DNA"/>
</dbReference>
<gene>
    <name evidence="1" type="ORF">S01H4_56085</name>
</gene>
<comment type="caution">
    <text evidence="1">The sequence shown here is derived from an EMBL/GenBank/DDBJ whole genome shotgun (WGS) entry which is preliminary data.</text>
</comment>